<gene>
    <name evidence="2" type="ORF">PMAYCL1PPCAC_07877</name>
</gene>
<evidence type="ECO:0000313" key="2">
    <source>
        <dbReference type="EMBL" id="GMR37682.1"/>
    </source>
</evidence>
<sequence>GDDTCPGNFGLWDQTAALRWVNENIEAFCGNKSNITLLGQSAGAISTDMLHLSPHSTGLFHKMIMMSGMAELRIITGNRKSMDEECQEKVARLGITDYKNSKDLLAKLRSLPADKFTAEIRFFRKDRDEYDILETAPHIDGDFFPSSFDEMRKSSIPKPLITGVTKEEGI</sequence>
<name>A0AAN5CC07_9BILA</name>
<proteinExistence type="predicted"/>
<evidence type="ECO:0000259" key="1">
    <source>
        <dbReference type="Pfam" id="PF00135"/>
    </source>
</evidence>
<dbReference type="InterPro" id="IPR002018">
    <property type="entry name" value="CarbesteraseB"/>
</dbReference>
<feature type="non-terminal residue" evidence="2">
    <location>
        <position position="170"/>
    </location>
</feature>
<dbReference type="AlphaFoldDB" id="A0AAN5CC07"/>
<dbReference type="Proteomes" id="UP001328107">
    <property type="component" value="Unassembled WGS sequence"/>
</dbReference>
<dbReference type="PANTHER" id="PTHR44590">
    <property type="entry name" value="CARBOXYLIC ESTER HYDROLASE-RELATED"/>
    <property type="match status" value="1"/>
</dbReference>
<dbReference type="Gene3D" id="3.40.50.1820">
    <property type="entry name" value="alpha/beta hydrolase"/>
    <property type="match status" value="1"/>
</dbReference>
<keyword evidence="3" id="KW-1185">Reference proteome</keyword>
<comment type="caution">
    <text evidence="2">The sequence shown here is derived from an EMBL/GenBank/DDBJ whole genome shotgun (WGS) entry which is preliminary data.</text>
</comment>
<protein>
    <recommendedName>
        <fullName evidence="1">Carboxylesterase type B domain-containing protein</fullName>
    </recommendedName>
</protein>
<evidence type="ECO:0000313" key="3">
    <source>
        <dbReference type="Proteomes" id="UP001328107"/>
    </source>
</evidence>
<accession>A0AAN5CC07</accession>
<feature type="domain" description="Carboxylesterase type B" evidence="1">
    <location>
        <begin position="1"/>
        <end position="169"/>
    </location>
</feature>
<dbReference type="InterPro" id="IPR029058">
    <property type="entry name" value="AB_hydrolase_fold"/>
</dbReference>
<organism evidence="2 3">
    <name type="scientific">Pristionchus mayeri</name>
    <dbReference type="NCBI Taxonomy" id="1317129"/>
    <lineage>
        <taxon>Eukaryota</taxon>
        <taxon>Metazoa</taxon>
        <taxon>Ecdysozoa</taxon>
        <taxon>Nematoda</taxon>
        <taxon>Chromadorea</taxon>
        <taxon>Rhabditida</taxon>
        <taxon>Rhabditina</taxon>
        <taxon>Diplogasteromorpha</taxon>
        <taxon>Diplogasteroidea</taxon>
        <taxon>Neodiplogasteridae</taxon>
        <taxon>Pristionchus</taxon>
    </lineage>
</organism>
<reference evidence="3" key="1">
    <citation type="submission" date="2022-10" db="EMBL/GenBank/DDBJ databases">
        <title>Genome assembly of Pristionchus species.</title>
        <authorList>
            <person name="Yoshida K."/>
            <person name="Sommer R.J."/>
        </authorList>
    </citation>
    <scope>NUCLEOTIDE SEQUENCE [LARGE SCALE GENOMIC DNA]</scope>
    <source>
        <strain evidence="3">RS5460</strain>
    </source>
</reference>
<dbReference type="SUPFAM" id="SSF53474">
    <property type="entry name" value="alpha/beta-Hydrolases"/>
    <property type="match status" value="1"/>
</dbReference>
<dbReference type="PANTHER" id="PTHR44590:SF3">
    <property type="entry name" value="CARBOXYLESTERASE TYPE B DOMAIN-CONTAINING PROTEIN"/>
    <property type="match status" value="1"/>
</dbReference>
<dbReference type="Pfam" id="PF00135">
    <property type="entry name" value="COesterase"/>
    <property type="match status" value="1"/>
</dbReference>
<feature type="non-terminal residue" evidence="2">
    <location>
        <position position="1"/>
    </location>
</feature>
<dbReference type="EMBL" id="BTRK01000002">
    <property type="protein sequence ID" value="GMR37682.1"/>
    <property type="molecule type" value="Genomic_DNA"/>
</dbReference>